<dbReference type="Proteomes" id="UP000601768">
    <property type="component" value="Unassembled WGS sequence"/>
</dbReference>
<comment type="caution">
    <text evidence="2">The sequence shown here is derived from an EMBL/GenBank/DDBJ whole genome shotgun (WGS) entry which is preliminary data.</text>
</comment>
<evidence type="ECO:0000313" key="3">
    <source>
        <dbReference type="Proteomes" id="UP000601768"/>
    </source>
</evidence>
<evidence type="ECO:0000313" key="2">
    <source>
        <dbReference type="EMBL" id="MBC3766802.1"/>
    </source>
</evidence>
<dbReference type="Pfam" id="PF09994">
    <property type="entry name" value="T6SS_Tle1-like_cat"/>
    <property type="match status" value="2"/>
</dbReference>
<evidence type="ECO:0000259" key="1">
    <source>
        <dbReference type="Pfam" id="PF09994"/>
    </source>
</evidence>
<dbReference type="RefSeq" id="WP_186507326.1">
    <property type="nucleotide sequence ID" value="NZ_JACNEP010000010.1"/>
</dbReference>
<name>A0A8J6IVU1_9ALTE</name>
<dbReference type="InterPro" id="IPR018712">
    <property type="entry name" value="Tle1-like_cat"/>
</dbReference>
<dbReference type="EMBL" id="JACNEP010000010">
    <property type="protein sequence ID" value="MBC3766802.1"/>
    <property type="molecule type" value="Genomic_DNA"/>
</dbReference>
<keyword evidence="3" id="KW-1185">Reference proteome</keyword>
<feature type="domain" description="T6SS Phospholipase effector Tle1-like catalytic" evidence="1">
    <location>
        <begin position="145"/>
        <end position="243"/>
    </location>
</feature>
<reference evidence="2" key="2">
    <citation type="submission" date="2020-08" db="EMBL/GenBank/DDBJ databases">
        <authorList>
            <person name="Lai Q."/>
        </authorList>
    </citation>
    <scope>NUCLEOTIDE SEQUENCE</scope>
    <source>
        <strain evidence="2">S27-2</strain>
    </source>
</reference>
<organism evidence="2 3">
    <name type="scientific">Neptunicella marina</name>
    <dbReference type="NCBI Taxonomy" id="2125989"/>
    <lineage>
        <taxon>Bacteria</taxon>
        <taxon>Pseudomonadati</taxon>
        <taxon>Pseudomonadota</taxon>
        <taxon>Gammaproteobacteria</taxon>
        <taxon>Alteromonadales</taxon>
        <taxon>Alteromonadaceae</taxon>
        <taxon>Neptunicella</taxon>
    </lineage>
</organism>
<gene>
    <name evidence="2" type="ORF">H8B19_13010</name>
</gene>
<reference evidence="2" key="1">
    <citation type="journal article" date="2018" name="Int. J. Syst. Evol. Microbiol.">
        <title>Neptunicella marina gen. nov., sp. nov., isolated from surface seawater.</title>
        <authorList>
            <person name="Liu X."/>
            <person name="Lai Q."/>
            <person name="Du Y."/>
            <person name="Zhang X."/>
            <person name="Liu Z."/>
            <person name="Sun F."/>
            <person name="Shao Z."/>
        </authorList>
    </citation>
    <scope>NUCLEOTIDE SEQUENCE</scope>
    <source>
        <strain evidence="2">S27-2</strain>
    </source>
</reference>
<feature type="domain" description="T6SS Phospholipase effector Tle1-like catalytic" evidence="1">
    <location>
        <begin position="11"/>
        <end position="135"/>
    </location>
</feature>
<dbReference type="AlphaFoldDB" id="A0A8J6IVU1"/>
<dbReference type="PANTHER" id="PTHR33840">
    <property type="match status" value="1"/>
</dbReference>
<dbReference type="PANTHER" id="PTHR33840:SF1">
    <property type="entry name" value="TLE1 PHOSPHOLIPASE DOMAIN-CONTAINING PROTEIN"/>
    <property type="match status" value="1"/>
</dbReference>
<sequence length="435" mass="49231">MTKQPTWQIGVFFDGTGNNKYVDYQIDDDQFEPTNIAKLYELYPSNLSHQQLKIYIKGCGTKDVDDLQNLPEQDPNYSRLMMATGFDVSSKVYSALEQIAAVTPEAKSVCIDVFGFSRGATASRFFINKIRELGLKGDCTYWPAECEVRVRFCGLFDTVGSIGLPGDKDNLLMELDLSPDVADYIYHLTASHEYRDNFPLTSILTLPIGNISSNNHCPQPVCEHFVEEALYGSHADIGGGYAIGAEKIYLDVNVERYPPDNQDEKRLAEEQTLALLNHWQQKKHNSNTKIFVEYEEQLTALSLIKLEKVRKAFIVLERHVSKELSFIALEKMLQKALSQGVPFNPLNTHDIECKVPTALRDAYAAAQAGDKLAMQFIEQHYIHHSHQLVKPKGELFNAMAVEQDPEYTTENGKREVFYNTHKTPANINLPPSRLK</sequence>
<proteinExistence type="predicted"/>
<protein>
    <submittedName>
        <fullName evidence="2">DUF2235 domain-containing protein</fullName>
    </submittedName>
</protein>
<accession>A0A8J6IVU1</accession>